<organism evidence="1 2">
    <name type="scientific">Saccharothrix violaceirubra</name>
    <dbReference type="NCBI Taxonomy" id="413306"/>
    <lineage>
        <taxon>Bacteria</taxon>
        <taxon>Bacillati</taxon>
        <taxon>Actinomycetota</taxon>
        <taxon>Actinomycetes</taxon>
        <taxon>Pseudonocardiales</taxon>
        <taxon>Pseudonocardiaceae</taxon>
        <taxon>Saccharothrix</taxon>
    </lineage>
</organism>
<accession>A0A7W7T594</accession>
<dbReference type="AlphaFoldDB" id="A0A7W7T594"/>
<evidence type="ECO:0000313" key="2">
    <source>
        <dbReference type="Proteomes" id="UP000542674"/>
    </source>
</evidence>
<keyword evidence="2" id="KW-1185">Reference proteome</keyword>
<dbReference type="NCBIfam" id="NF047838">
    <property type="entry name" value="SCO4402_fam"/>
    <property type="match status" value="1"/>
</dbReference>
<proteinExistence type="predicted"/>
<dbReference type="Proteomes" id="UP000542674">
    <property type="component" value="Unassembled WGS sequence"/>
</dbReference>
<dbReference type="InterPro" id="IPR057705">
    <property type="entry name" value="DUF7945"/>
</dbReference>
<comment type="caution">
    <text evidence="1">The sequence shown here is derived from an EMBL/GenBank/DDBJ whole genome shotgun (WGS) entry which is preliminary data.</text>
</comment>
<protein>
    <submittedName>
        <fullName evidence="1">Uncharacterized protein</fullName>
    </submittedName>
</protein>
<sequence>MAAEIRYPGRRGDVVEALALFVALTPENVAHRPGDLDDAVHWLVDDTFWDLHDVADSIGFLLRDKREVAVIEAVLDPLLAVLGALGPVRPDVEYFCHERWPDVVAAAANAHRLLDDA</sequence>
<gene>
    <name evidence="1" type="ORF">F4559_003596</name>
</gene>
<evidence type="ECO:0000313" key="1">
    <source>
        <dbReference type="EMBL" id="MBB4966237.1"/>
    </source>
</evidence>
<name>A0A7W7T594_9PSEU</name>
<dbReference type="EMBL" id="JACHJS010000001">
    <property type="protein sequence ID" value="MBB4966237.1"/>
    <property type="molecule type" value="Genomic_DNA"/>
</dbReference>
<reference evidence="1 2" key="1">
    <citation type="submission" date="2020-08" db="EMBL/GenBank/DDBJ databases">
        <title>Sequencing the genomes of 1000 actinobacteria strains.</title>
        <authorList>
            <person name="Klenk H.-P."/>
        </authorList>
    </citation>
    <scope>NUCLEOTIDE SEQUENCE [LARGE SCALE GENOMIC DNA]</scope>
    <source>
        <strain evidence="1 2">DSM 45084</strain>
    </source>
</reference>
<dbReference type="Pfam" id="PF25656">
    <property type="entry name" value="DUF7945"/>
    <property type="match status" value="1"/>
</dbReference>
<dbReference type="RefSeq" id="WP_184670114.1">
    <property type="nucleotide sequence ID" value="NZ_BAABAI010000005.1"/>
</dbReference>